<dbReference type="Proteomes" id="UP000238956">
    <property type="component" value="Chromosome"/>
</dbReference>
<dbReference type="RefSeq" id="WP_104967214.1">
    <property type="nucleotide sequence ID" value="NZ_CBCRZV010000091.1"/>
</dbReference>
<feature type="domain" description="YutG/PgpA" evidence="1">
    <location>
        <begin position="24"/>
        <end position="157"/>
    </location>
</feature>
<dbReference type="InterPro" id="IPR026038">
    <property type="entry name" value="Put_PGPase"/>
</dbReference>
<dbReference type="OrthoDB" id="9793244at2"/>
<organism evidence="2 3">
    <name type="scientific">Streptococcus pluranimalium</name>
    <dbReference type="NCBI Taxonomy" id="82348"/>
    <lineage>
        <taxon>Bacteria</taxon>
        <taxon>Bacillati</taxon>
        <taxon>Bacillota</taxon>
        <taxon>Bacilli</taxon>
        <taxon>Lactobacillales</taxon>
        <taxon>Streptococcaceae</taxon>
        <taxon>Streptococcus</taxon>
    </lineage>
</organism>
<dbReference type="Pfam" id="PF04608">
    <property type="entry name" value="PgpA"/>
    <property type="match status" value="1"/>
</dbReference>
<reference evidence="2 3" key="2">
    <citation type="submission" date="2018-02" db="EMBL/GenBank/DDBJ databases">
        <title>Whole genome sequencing analysis of Streptococcus pluranimalium isolated from cattle infected mastitis in China.</title>
        <authorList>
            <person name="Zhang J.-R."/>
            <person name="Hu G.-Z."/>
        </authorList>
    </citation>
    <scope>NUCLEOTIDE SEQUENCE [LARGE SCALE GENOMIC DNA]</scope>
    <source>
        <strain evidence="2 3">TH11417</strain>
    </source>
</reference>
<dbReference type="GeneID" id="98392562"/>
<name>A0A2L0D224_9STRE</name>
<dbReference type="CDD" id="cd06971">
    <property type="entry name" value="PgpA"/>
    <property type="match status" value="1"/>
</dbReference>
<sequence length="167" mass="18329">MKTNQQLNEKACALLEERGVTIKEIADLVLHLQTPYIPHLSLEEATESVHAVLRKREVENAIITGVELDKLAEQNKLSQPLNDILTNDEGLYGIDEILGLAIVNLYGSIGFTNYGYLDKVKPGVIKRLDSKPGNQCHTFLDDIVSAIAAAAASRIAHNDPKKSNITN</sequence>
<dbReference type="KEGG" id="splr:C0J00_01380"/>
<dbReference type="AlphaFoldDB" id="A0A2L0D224"/>
<dbReference type="Gene3D" id="1.10.3760.10">
    <property type="entry name" value="PgpA-like"/>
    <property type="match status" value="1"/>
</dbReference>
<dbReference type="InterPro" id="IPR036681">
    <property type="entry name" value="PgpA-like_sf"/>
</dbReference>
<proteinExistence type="predicted"/>
<evidence type="ECO:0000259" key="1">
    <source>
        <dbReference type="Pfam" id="PF04608"/>
    </source>
</evidence>
<dbReference type="GO" id="GO:0008962">
    <property type="term" value="F:phosphatidylglycerophosphatase activity"/>
    <property type="evidence" value="ECO:0007669"/>
    <property type="project" value="InterPro"/>
</dbReference>
<dbReference type="PIRSF" id="PIRSF019587">
    <property type="entry name" value="PGPase"/>
    <property type="match status" value="1"/>
</dbReference>
<gene>
    <name evidence="2" type="ORF">C0J00_01380</name>
</gene>
<protein>
    <submittedName>
        <fullName evidence="2">Phosphatidylglycerophosphatase A</fullName>
    </submittedName>
</protein>
<keyword evidence="3" id="KW-1185">Reference proteome</keyword>
<dbReference type="GO" id="GO:0006629">
    <property type="term" value="P:lipid metabolic process"/>
    <property type="evidence" value="ECO:0007669"/>
    <property type="project" value="InterPro"/>
</dbReference>
<reference evidence="2 3" key="1">
    <citation type="submission" date="2017-12" db="EMBL/GenBank/DDBJ databases">
        <authorList>
            <person name="Hurst M.R.H."/>
        </authorList>
    </citation>
    <scope>NUCLEOTIDE SEQUENCE [LARGE SCALE GENOMIC DNA]</scope>
    <source>
        <strain evidence="2 3">TH11417</strain>
    </source>
</reference>
<evidence type="ECO:0000313" key="2">
    <source>
        <dbReference type="EMBL" id="AUW95873.1"/>
    </source>
</evidence>
<dbReference type="SUPFAM" id="SSF101307">
    <property type="entry name" value="YutG-like"/>
    <property type="match status" value="1"/>
</dbReference>
<evidence type="ECO:0000313" key="3">
    <source>
        <dbReference type="Proteomes" id="UP000238956"/>
    </source>
</evidence>
<dbReference type="EMBL" id="CP025536">
    <property type="protein sequence ID" value="AUW95873.1"/>
    <property type="molecule type" value="Genomic_DNA"/>
</dbReference>
<dbReference type="InterPro" id="IPR007686">
    <property type="entry name" value="YutG/PgpA"/>
</dbReference>
<accession>A0A2L0D224</accession>